<comment type="caution">
    <text evidence="3">The sequence shown here is derived from an EMBL/GenBank/DDBJ whole genome shotgun (WGS) entry which is preliminary data.</text>
</comment>
<dbReference type="Proteomes" id="UP000319908">
    <property type="component" value="Unassembled WGS sequence"/>
</dbReference>
<protein>
    <recommendedName>
        <fullName evidence="2">PF03932 family protein CutC</fullName>
    </recommendedName>
</protein>
<organism evidence="3 4">
    <name type="scientific">Allorhodopirellula heiligendammensis</name>
    <dbReference type="NCBI Taxonomy" id="2714739"/>
    <lineage>
        <taxon>Bacteria</taxon>
        <taxon>Pseudomonadati</taxon>
        <taxon>Planctomycetota</taxon>
        <taxon>Planctomycetia</taxon>
        <taxon>Pirellulales</taxon>
        <taxon>Pirellulaceae</taxon>
        <taxon>Allorhodopirellula</taxon>
    </lineage>
</organism>
<evidence type="ECO:0000313" key="3">
    <source>
        <dbReference type="EMBL" id="TWU09821.1"/>
    </source>
</evidence>
<dbReference type="InterPro" id="IPR036822">
    <property type="entry name" value="CutC-like_dom_sf"/>
</dbReference>
<dbReference type="InterPro" id="IPR005627">
    <property type="entry name" value="CutC-like"/>
</dbReference>
<comment type="caution">
    <text evidence="2">Once thought to be involved in copper homeostasis, experiments in E.coli have shown this is not the case.</text>
</comment>
<keyword evidence="2" id="KW-0963">Cytoplasm</keyword>
<dbReference type="SUPFAM" id="SSF110395">
    <property type="entry name" value="CutC-like"/>
    <property type="match status" value="1"/>
</dbReference>
<evidence type="ECO:0000256" key="2">
    <source>
        <dbReference type="HAMAP-Rule" id="MF_00795"/>
    </source>
</evidence>
<dbReference type="GO" id="GO:0005507">
    <property type="term" value="F:copper ion binding"/>
    <property type="evidence" value="ECO:0007669"/>
    <property type="project" value="TreeGrafter"/>
</dbReference>
<comment type="similarity">
    <text evidence="1 2">Belongs to the CutC family.</text>
</comment>
<dbReference type="RefSeq" id="WP_302120633.1">
    <property type="nucleotide sequence ID" value="NZ_SJPU01000007.1"/>
</dbReference>
<dbReference type="Gene3D" id="3.20.20.380">
    <property type="entry name" value="Copper homeostasis (CutC) domain"/>
    <property type="match status" value="1"/>
</dbReference>
<evidence type="ECO:0000313" key="4">
    <source>
        <dbReference type="Proteomes" id="UP000319908"/>
    </source>
</evidence>
<dbReference type="AlphaFoldDB" id="A0A5C6BEB6"/>
<dbReference type="PANTHER" id="PTHR12598:SF0">
    <property type="entry name" value="COPPER HOMEOSTASIS PROTEIN CUTC HOMOLOG"/>
    <property type="match status" value="1"/>
</dbReference>
<sequence length="242" mass="25767">MSVVLEVCVDSYASAAAAKAGGADRLEVCNALTVGGTTPSFGLVEQCVAQLEMPVMMMIRPHDGGFVYDRDDLDTMLSDIKVAKSIGVHGVVFGALTPERRLDRTSCLRLIEAAGSLKTTFHRAFDLVSEPLAVLRELELLGIDRVLTSGQRATALAGAPLIRRLTERAVALSVLAGAGVNAENARQLVELTGVREIHASASVVARGEQAHDEIAFGSQRRITCSDRVRAIKDAIRNLASTT</sequence>
<dbReference type="Pfam" id="PF03932">
    <property type="entry name" value="CutC"/>
    <property type="match status" value="1"/>
</dbReference>
<accession>A0A5C6BEB6</accession>
<evidence type="ECO:0000256" key="1">
    <source>
        <dbReference type="ARBA" id="ARBA00007768"/>
    </source>
</evidence>
<dbReference type="EMBL" id="SJPU01000007">
    <property type="protein sequence ID" value="TWU09821.1"/>
    <property type="molecule type" value="Genomic_DNA"/>
</dbReference>
<proteinExistence type="inferred from homology"/>
<comment type="subcellular location">
    <subcellularLocation>
        <location evidence="2">Cytoplasm</location>
    </subcellularLocation>
</comment>
<reference evidence="3 4" key="1">
    <citation type="journal article" date="2020" name="Antonie Van Leeuwenhoek">
        <title>Rhodopirellula heiligendammensis sp. nov., Rhodopirellula pilleata sp. nov., and Rhodopirellula solitaria sp. nov. isolated from natural or artificial marine surfaces in Northern Germany and California, USA, and emended description of the genus Rhodopirellula.</title>
        <authorList>
            <person name="Kallscheuer N."/>
            <person name="Wiegand S."/>
            <person name="Jogler M."/>
            <person name="Boedeker C."/>
            <person name="Peeters S.H."/>
            <person name="Rast P."/>
            <person name="Heuer A."/>
            <person name="Jetten M.S.M."/>
            <person name="Rohde M."/>
            <person name="Jogler C."/>
        </authorList>
    </citation>
    <scope>NUCLEOTIDE SEQUENCE [LARGE SCALE GENOMIC DNA]</scope>
    <source>
        <strain evidence="3 4">Poly21</strain>
    </source>
</reference>
<dbReference type="GO" id="GO:0005737">
    <property type="term" value="C:cytoplasm"/>
    <property type="evidence" value="ECO:0007669"/>
    <property type="project" value="UniProtKB-SubCell"/>
</dbReference>
<dbReference type="PANTHER" id="PTHR12598">
    <property type="entry name" value="COPPER HOMEOSTASIS PROTEIN CUTC"/>
    <property type="match status" value="1"/>
</dbReference>
<name>A0A5C6BEB6_9BACT</name>
<gene>
    <name evidence="2 3" type="primary">cutC</name>
    <name evidence="3" type="ORF">Poly21_54870</name>
</gene>
<keyword evidence="4" id="KW-1185">Reference proteome</keyword>
<dbReference type="HAMAP" id="MF_00795">
    <property type="entry name" value="CutC"/>
    <property type="match status" value="1"/>
</dbReference>